<proteinExistence type="inferred from homology"/>
<name>A0ABQ6C3I5_9BURK</name>
<evidence type="ECO:0000256" key="2">
    <source>
        <dbReference type="ARBA" id="ARBA00022630"/>
    </source>
</evidence>
<dbReference type="Gene3D" id="2.30.110.10">
    <property type="entry name" value="Electron Transport, Fmn-binding Protein, Chain A"/>
    <property type="match status" value="1"/>
</dbReference>
<organism evidence="5 6">
    <name type="scientific">Hydrogenophaga electricum</name>
    <dbReference type="NCBI Taxonomy" id="1230953"/>
    <lineage>
        <taxon>Bacteria</taxon>
        <taxon>Pseudomonadati</taxon>
        <taxon>Pseudomonadota</taxon>
        <taxon>Betaproteobacteria</taxon>
        <taxon>Burkholderiales</taxon>
        <taxon>Comamonadaceae</taxon>
        <taxon>Hydrogenophaga</taxon>
    </lineage>
</organism>
<keyword evidence="2" id="KW-0285">Flavoprotein</keyword>
<evidence type="ECO:0000313" key="5">
    <source>
        <dbReference type="EMBL" id="GLS12792.1"/>
    </source>
</evidence>
<dbReference type="SMART" id="SM00903">
    <property type="entry name" value="Flavin_Reduct"/>
    <property type="match status" value="1"/>
</dbReference>
<dbReference type="PANTHER" id="PTHR43567">
    <property type="entry name" value="FLAVOREDOXIN-RELATED-RELATED"/>
    <property type="match status" value="1"/>
</dbReference>
<feature type="domain" description="Flavin reductase like" evidence="4">
    <location>
        <begin position="13"/>
        <end position="161"/>
    </location>
</feature>
<dbReference type="InterPro" id="IPR012349">
    <property type="entry name" value="Split_barrel_FMN-bd"/>
</dbReference>
<comment type="caution">
    <text evidence="5">The sequence shown here is derived from an EMBL/GenBank/DDBJ whole genome shotgun (WGS) entry which is preliminary data.</text>
</comment>
<dbReference type="EMBL" id="BSPB01000001">
    <property type="protein sequence ID" value="GLS12792.1"/>
    <property type="molecule type" value="Genomic_DNA"/>
</dbReference>
<dbReference type="PANTHER" id="PTHR43567:SF1">
    <property type="entry name" value="FLAVOREDOXIN"/>
    <property type="match status" value="1"/>
</dbReference>
<evidence type="ECO:0000256" key="1">
    <source>
        <dbReference type="ARBA" id="ARBA00001917"/>
    </source>
</evidence>
<evidence type="ECO:0000313" key="6">
    <source>
        <dbReference type="Proteomes" id="UP001156903"/>
    </source>
</evidence>
<accession>A0ABQ6C3I5</accession>
<dbReference type="Proteomes" id="UP001156903">
    <property type="component" value="Unassembled WGS sequence"/>
</dbReference>
<evidence type="ECO:0000256" key="3">
    <source>
        <dbReference type="ARBA" id="ARBA00038054"/>
    </source>
</evidence>
<dbReference type="Pfam" id="PF01613">
    <property type="entry name" value="Flavin_Reduct"/>
    <property type="match status" value="1"/>
</dbReference>
<protein>
    <submittedName>
        <fullName evidence="5">Flavin reductase</fullName>
    </submittedName>
</protein>
<comment type="similarity">
    <text evidence="3">Belongs to the flavoredoxin family.</text>
</comment>
<dbReference type="RefSeq" id="WP_284306281.1">
    <property type="nucleotide sequence ID" value="NZ_BSPB01000001.1"/>
</dbReference>
<gene>
    <name evidence="5" type="ORF">GCM10007935_02180</name>
</gene>
<sequence>MAMHPVPLDRASRLLNHGPTVLVGSRHGDRANVMAAAWAMTLDFEPPKVSVVIDKATLTRTLVEASGVLSLCVPCAAQAGLVRAVGNESGRDHPDKLDRCQVAWEPGPLTGCPLVQGAIAWMECRVLPATAHVAGPHDLILAEVVSAWADDRVFFNGRWHFETAPPDLRSLHHVAGGHFYAIGEPLPPPETR</sequence>
<keyword evidence="6" id="KW-1185">Reference proteome</keyword>
<evidence type="ECO:0000259" key="4">
    <source>
        <dbReference type="SMART" id="SM00903"/>
    </source>
</evidence>
<dbReference type="InterPro" id="IPR052174">
    <property type="entry name" value="Flavoredoxin"/>
</dbReference>
<dbReference type="InterPro" id="IPR002563">
    <property type="entry name" value="Flavin_Rdtase-like_dom"/>
</dbReference>
<comment type="cofactor">
    <cofactor evidence="1">
        <name>FMN</name>
        <dbReference type="ChEBI" id="CHEBI:58210"/>
    </cofactor>
</comment>
<reference evidence="6" key="1">
    <citation type="journal article" date="2019" name="Int. J. Syst. Evol. Microbiol.">
        <title>The Global Catalogue of Microorganisms (GCM) 10K type strain sequencing project: providing services to taxonomists for standard genome sequencing and annotation.</title>
        <authorList>
            <consortium name="The Broad Institute Genomics Platform"/>
            <consortium name="The Broad Institute Genome Sequencing Center for Infectious Disease"/>
            <person name="Wu L."/>
            <person name="Ma J."/>
        </authorList>
    </citation>
    <scope>NUCLEOTIDE SEQUENCE [LARGE SCALE GENOMIC DNA]</scope>
    <source>
        <strain evidence="6">NBRC 109341</strain>
    </source>
</reference>
<dbReference type="SUPFAM" id="SSF50475">
    <property type="entry name" value="FMN-binding split barrel"/>
    <property type="match status" value="1"/>
</dbReference>